<keyword evidence="1" id="KW-0678">Repressor</keyword>
<accession>A0A1T2Y0N1</accession>
<dbReference type="InterPro" id="IPR014710">
    <property type="entry name" value="RmlC-like_jellyroll"/>
</dbReference>
<evidence type="ECO:0000256" key="4">
    <source>
        <dbReference type="ARBA" id="ARBA00023159"/>
    </source>
</evidence>
<gene>
    <name evidence="7" type="ORF">BFW87_26895</name>
</gene>
<dbReference type="CDD" id="cd06124">
    <property type="entry name" value="cupin_NimR-like_N"/>
    <property type="match status" value="1"/>
</dbReference>
<dbReference type="EMBL" id="MSDF01000053">
    <property type="protein sequence ID" value="OPA85671.1"/>
    <property type="molecule type" value="Genomic_DNA"/>
</dbReference>
<dbReference type="Gene3D" id="1.10.10.60">
    <property type="entry name" value="Homeodomain-like"/>
    <property type="match status" value="1"/>
</dbReference>
<comment type="caution">
    <text evidence="7">The sequence shown here is derived from an EMBL/GenBank/DDBJ whole genome shotgun (WGS) entry which is preliminary data.</text>
</comment>
<dbReference type="InterPro" id="IPR003313">
    <property type="entry name" value="AraC-bd"/>
</dbReference>
<dbReference type="OrthoDB" id="9804543at2"/>
<protein>
    <submittedName>
        <fullName evidence="7">AraC family transcriptional regulator</fullName>
    </submittedName>
</protein>
<dbReference type="Proteomes" id="UP000190965">
    <property type="component" value="Unassembled WGS sequence"/>
</dbReference>
<keyword evidence="2" id="KW-0805">Transcription regulation</keyword>
<dbReference type="Gene3D" id="2.60.120.10">
    <property type="entry name" value="Jelly Rolls"/>
    <property type="match status" value="1"/>
</dbReference>
<dbReference type="GO" id="GO:0003700">
    <property type="term" value="F:DNA-binding transcription factor activity"/>
    <property type="evidence" value="ECO:0007669"/>
    <property type="project" value="InterPro"/>
</dbReference>
<dbReference type="InterPro" id="IPR009057">
    <property type="entry name" value="Homeodomain-like_sf"/>
</dbReference>
<evidence type="ECO:0000259" key="6">
    <source>
        <dbReference type="PROSITE" id="PS01124"/>
    </source>
</evidence>
<name>A0A1T2Y0N1_PSEFL</name>
<evidence type="ECO:0000256" key="1">
    <source>
        <dbReference type="ARBA" id="ARBA00022491"/>
    </source>
</evidence>
<evidence type="ECO:0000256" key="5">
    <source>
        <dbReference type="ARBA" id="ARBA00023163"/>
    </source>
</evidence>
<feature type="domain" description="HTH araC/xylS-type" evidence="6">
    <location>
        <begin position="163"/>
        <end position="260"/>
    </location>
</feature>
<evidence type="ECO:0000313" key="8">
    <source>
        <dbReference type="Proteomes" id="UP000190965"/>
    </source>
</evidence>
<dbReference type="RefSeq" id="WP_078742754.1">
    <property type="nucleotide sequence ID" value="NZ_MSDF01000053.1"/>
</dbReference>
<evidence type="ECO:0000313" key="7">
    <source>
        <dbReference type="EMBL" id="OPA85671.1"/>
    </source>
</evidence>
<dbReference type="Pfam" id="PF12833">
    <property type="entry name" value="HTH_18"/>
    <property type="match status" value="1"/>
</dbReference>
<dbReference type="AlphaFoldDB" id="A0A1T2Y0N1"/>
<dbReference type="FunFam" id="1.10.10.60:FF:000132">
    <property type="entry name" value="AraC family transcriptional regulator"/>
    <property type="match status" value="1"/>
</dbReference>
<reference evidence="7 8" key="1">
    <citation type="submission" date="2016-12" db="EMBL/GenBank/DDBJ databases">
        <title>Draft genome sequences of seven strains of Pseudomonas fluorescens that produce 4-formylaminooxyvinylglycine.</title>
        <authorList>
            <person name="Okrent R.A."/>
            <person name="Manning V.A."/>
            <person name="Trippe K.M."/>
        </authorList>
    </citation>
    <scope>NUCLEOTIDE SEQUENCE [LARGE SCALE GENOMIC DNA]</scope>
    <source>
        <strain evidence="7 8">P5A</strain>
    </source>
</reference>
<dbReference type="SUPFAM" id="SSF51182">
    <property type="entry name" value="RmlC-like cupins"/>
    <property type="match status" value="1"/>
</dbReference>
<evidence type="ECO:0000256" key="3">
    <source>
        <dbReference type="ARBA" id="ARBA00023125"/>
    </source>
</evidence>
<dbReference type="InterPro" id="IPR011051">
    <property type="entry name" value="RmlC_Cupin_sf"/>
</dbReference>
<keyword evidence="3" id="KW-0238">DNA-binding</keyword>
<proteinExistence type="predicted"/>
<dbReference type="InterPro" id="IPR018060">
    <property type="entry name" value="HTH_AraC"/>
</dbReference>
<dbReference type="InterPro" id="IPR020449">
    <property type="entry name" value="Tscrpt_reg_AraC-type_HTH"/>
</dbReference>
<dbReference type="InterPro" id="IPR018062">
    <property type="entry name" value="HTH_AraC-typ_CS"/>
</dbReference>
<dbReference type="PANTHER" id="PTHR11019">
    <property type="entry name" value="HTH-TYPE TRANSCRIPTIONAL REGULATOR NIMR"/>
    <property type="match status" value="1"/>
</dbReference>
<keyword evidence="5" id="KW-0804">Transcription</keyword>
<dbReference type="Pfam" id="PF02311">
    <property type="entry name" value="AraC_binding"/>
    <property type="match status" value="1"/>
</dbReference>
<dbReference type="PANTHER" id="PTHR11019:SF190">
    <property type="entry name" value="ARAC-FAMILY REGULATORY PROTEIN"/>
    <property type="match status" value="1"/>
</dbReference>
<dbReference type="GO" id="GO:0043565">
    <property type="term" value="F:sequence-specific DNA binding"/>
    <property type="evidence" value="ECO:0007669"/>
    <property type="project" value="InterPro"/>
</dbReference>
<dbReference type="PROSITE" id="PS00041">
    <property type="entry name" value="HTH_ARAC_FAMILY_1"/>
    <property type="match status" value="1"/>
</dbReference>
<dbReference type="GO" id="GO:0009893">
    <property type="term" value="P:positive regulation of metabolic process"/>
    <property type="evidence" value="ECO:0007669"/>
    <property type="project" value="UniProtKB-ARBA"/>
</dbReference>
<dbReference type="PROSITE" id="PS01124">
    <property type="entry name" value="HTH_ARAC_FAMILY_2"/>
    <property type="match status" value="1"/>
</dbReference>
<dbReference type="SMART" id="SM00342">
    <property type="entry name" value="HTH_ARAC"/>
    <property type="match status" value="1"/>
</dbReference>
<keyword evidence="4" id="KW-0010">Activator</keyword>
<dbReference type="SUPFAM" id="SSF46689">
    <property type="entry name" value="Homeodomain-like"/>
    <property type="match status" value="1"/>
</dbReference>
<sequence>MDTLAEHVILAPFTDELPAPIYFRAARMPASAAYPTHRHPWGEFVYSFSGVMELKLDGAHFIAPPQFGVWLPPDVEHNAMNHQEACHCSLYIAPALCERLPIEACALIITPLIRELLEELHASPPGPVQTAEESRLLTVLLDRLNRTSRVGSYLPGSTDPILAPILAALEQNPADGRSLAQWAKAVNATERTLLRRCQRDLGMSLAQWKQRLKVTTSLERLKAGTSVEAVAFDLGYSSSSAFISMFRKLTGETPDEYRKKRLS</sequence>
<dbReference type="PRINTS" id="PR00032">
    <property type="entry name" value="HTHARAC"/>
</dbReference>
<evidence type="ECO:0000256" key="2">
    <source>
        <dbReference type="ARBA" id="ARBA00023015"/>
    </source>
</evidence>
<organism evidence="7 8">
    <name type="scientific">Pseudomonas fluorescens</name>
    <dbReference type="NCBI Taxonomy" id="294"/>
    <lineage>
        <taxon>Bacteria</taxon>
        <taxon>Pseudomonadati</taxon>
        <taxon>Pseudomonadota</taxon>
        <taxon>Gammaproteobacteria</taxon>
        <taxon>Pseudomonadales</taxon>
        <taxon>Pseudomonadaceae</taxon>
        <taxon>Pseudomonas</taxon>
    </lineage>
</organism>